<protein>
    <recommendedName>
        <fullName evidence="2">Anti-sigma factor antagonist</fullName>
    </recommendedName>
</protein>
<dbReference type="InterPro" id="IPR036513">
    <property type="entry name" value="STAS_dom_sf"/>
</dbReference>
<proteinExistence type="inferred from homology"/>
<evidence type="ECO:0000313" key="4">
    <source>
        <dbReference type="EMBL" id="NMF55350.1"/>
    </source>
</evidence>
<accession>A0A7X9UBJ1</accession>
<dbReference type="PANTHER" id="PTHR33495">
    <property type="entry name" value="ANTI-SIGMA FACTOR ANTAGONIST TM_1081-RELATED-RELATED"/>
    <property type="match status" value="1"/>
</dbReference>
<dbReference type="GO" id="GO:0043856">
    <property type="term" value="F:anti-sigma factor antagonist activity"/>
    <property type="evidence" value="ECO:0007669"/>
    <property type="project" value="InterPro"/>
</dbReference>
<evidence type="ECO:0000259" key="3">
    <source>
        <dbReference type="PROSITE" id="PS50801"/>
    </source>
</evidence>
<evidence type="ECO:0000256" key="2">
    <source>
        <dbReference type="RuleBase" id="RU003749"/>
    </source>
</evidence>
<feature type="domain" description="STAS" evidence="3">
    <location>
        <begin position="1"/>
        <end position="106"/>
    </location>
</feature>
<dbReference type="CDD" id="cd16936">
    <property type="entry name" value="HATPase_RsbW-like"/>
    <property type="match status" value="1"/>
</dbReference>
<name>A0A7X9UBJ1_9ACTN</name>
<dbReference type="PROSITE" id="PS50801">
    <property type="entry name" value="STAS"/>
    <property type="match status" value="1"/>
</dbReference>
<dbReference type="CDD" id="cd07043">
    <property type="entry name" value="STAS_anti-anti-sigma_factors"/>
    <property type="match status" value="1"/>
</dbReference>
<organism evidence="4 5">
    <name type="scientific">Collinsella acetigenes</name>
    <dbReference type="NCBI Taxonomy" id="2713419"/>
    <lineage>
        <taxon>Bacteria</taxon>
        <taxon>Bacillati</taxon>
        <taxon>Actinomycetota</taxon>
        <taxon>Coriobacteriia</taxon>
        <taxon>Coriobacteriales</taxon>
        <taxon>Coriobacteriaceae</taxon>
        <taxon>Collinsella</taxon>
    </lineage>
</organism>
<dbReference type="InterPro" id="IPR036890">
    <property type="entry name" value="HATPase_C_sf"/>
</dbReference>
<evidence type="ECO:0000256" key="1">
    <source>
        <dbReference type="ARBA" id="ARBA00009013"/>
    </source>
</evidence>
<keyword evidence="5" id="KW-1185">Reference proteome</keyword>
<dbReference type="InterPro" id="IPR002645">
    <property type="entry name" value="STAS_dom"/>
</dbReference>
<dbReference type="Gene3D" id="3.30.565.10">
    <property type="entry name" value="Histidine kinase-like ATPase, C-terminal domain"/>
    <property type="match status" value="1"/>
</dbReference>
<dbReference type="SUPFAM" id="SSF55874">
    <property type="entry name" value="ATPase domain of HSP90 chaperone/DNA topoisomerase II/histidine kinase"/>
    <property type="match status" value="1"/>
</dbReference>
<dbReference type="InterPro" id="IPR003594">
    <property type="entry name" value="HATPase_dom"/>
</dbReference>
<dbReference type="PANTHER" id="PTHR33495:SF2">
    <property type="entry name" value="ANTI-SIGMA FACTOR ANTAGONIST TM_1081-RELATED"/>
    <property type="match status" value="1"/>
</dbReference>
<reference evidence="4 5" key="1">
    <citation type="submission" date="2020-04" db="EMBL/GenBank/DDBJ databases">
        <title>Collinsella sp. KGMB02528 nov., an anaerobic actinobacterium isolated from human feces.</title>
        <authorList>
            <person name="Han K.-I."/>
            <person name="Eom M.K."/>
            <person name="Kim J.-S."/>
            <person name="Lee K.C."/>
            <person name="Suh M.K."/>
            <person name="Park S.-H."/>
            <person name="Lee J.H."/>
            <person name="Kang S.W."/>
            <person name="Park J.-E."/>
            <person name="Oh B.S."/>
            <person name="Yu S.Y."/>
            <person name="Choi S.-H."/>
            <person name="Lee D.H."/>
            <person name="Yoon H."/>
            <person name="Kim B.-Y."/>
            <person name="Lee J.H."/>
            <person name="Lee J.-S."/>
        </authorList>
    </citation>
    <scope>NUCLEOTIDE SEQUENCE [LARGE SCALE GENOMIC DNA]</scope>
    <source>
        <strain evidence="4 5">KGMB02528</strain>
    </source>
</reference>
<evidence type="ECO:0000313" key="5">
    <source>
        <dbReference type="Proteomes" id="UP000546970"/>
    </source>
</evidence>
<dbReference type="InterPro" id="IPR003658">
    <property type="entry name" value="Anti-sigma_ant"/>
</dbReference>
<gene>
    <name evidence="4" type="ORF">HF320_03235</name>
</gene>
<dbReference type="Proteomes" id="UP000546970">
    <property type="component" value="Unassembled WGS sequence"/>
</dbReference>
<dbReference type="Gene3D" id="3.30.750.24">
    <property type="entry name" value="STAS domain"/>
    <property type="match status" value="1"/>
</dbReference>
<comment type="caution">
    <text evidence="4">The sequence shown here is derived from an EMBL/GenBank/DDBJ whole genome shotgun (WGS) entry which is preliminary data.</text>
</comment>
<comment type="similarity">
    <text evidence="1 2">Belongs to the anti-sigma-factor antagonist family.</text>
</comment>
<dbReference type="Pfam" id="PF13581">
    <property type="entry name" value="HATPase_c_2"/>
    <property type="match status" value="1"/>
</dbReference>
<dbReference type="RefSeq" id="WP_169277049.1">
    <property type="nucleotide sequence ID" value="NZ_JABBCP010000002.1"/>
</dbReference>
<sequence>MNGWNDITVLAPAGDIDISTAPGLRSRIDTLIALGSPRVIINCENVSFVDSTGIACLVSSARALSRCAGMLSMVNVSSNVMRFLQIGRLTEALHATPSERPAVPVLAPDASPWWSKSLPIVEGAENLSYYRHRIVEMLSTLPMSEGDRFDYALAVGEALSNAYDHADGAHGCTMTVAAYDDRVVTILRDCGCGYEISDDDAPEVSELRGRGIRLMRLLVDNVEVSRRCDCPGTQVRLVKLFRVHGL</sequence>
<dbReference type="NCBIfam" id="TIGR00377">
    <property type="entry name" value="ant_ant_sig"/>
    <property type="match status" value="1"/>
</dbReference>
<dbReference type="SUPFAM" id="SSF52091">
    <property type="entry name" value="SpoIIaa-like"/>
    <property type="match status" value="1"/>
</dbReference>
<dbReference type="EMBL" id="JABBCP010000002">
    <property type="protein sequence ID" value="NMF55350.1"/>
    <property type="molecule type" value="Genomic_DNA"/>
</dbReference>
<dbReference type="Pfam" id="PF01740">
    <property type="entry name" value="STAS"/>
    <property type="match status" value="1"/>
</dbReference>
<dbReference type="AlphaFoldDB" id="A0A7X9UBJ1"/>